<keyword evidence="3" id="KW-0285">Flavoprotein</keyword>
<dbReference type="Proteomes" id="UP000533900">
    <property type="component" value="Unassembled WGS sequence"/>
</dbReference>
<proteinExistence type="inferred from homology"/>
<evidence type="ECO:0000256" key="4">
    <source>
        <dbReference type="ARBA" id="ARBA00022827"/>
    </source>
</evidence>
<comment type="similarity">
    <text evidence="2">Belongs to the GMC oxidoreductase family.</text>
</comment>
<evidence type="ECO:0000256" key="1">
    <source>
        <dbReference type="ARBA" id="ARBA00001974"/>
    </source>
</evidence>
<dbReference type="Pfam" id="PF13450">
    <property type="entry name" value="NAD_binding_8"/>
    <property type="match status" value="1"/>
</dbReference>
<dbReference type="AlphaFoldDB" id="A0A842IT88"/>
<organism evidence="9 10">
    <name type="scientific">Winogradskyella flava</name>
    <dbReference type="NCBI Taxonomy" id="1884876"/>
    <lineage>
        <taxon>Bacteria</taxon>
        <taxon>Pseudomonadati</taxon>
        <taxon>Bacteroidota</taxon>
        <taxon>Flavobacteriia</taxon>
        <taxon>Flavobacteriales</taxon>
        <taxon>Flavobacteriaceae</taxon>
        <taxon>Winogradskyella</taxon>
    </lineage>
</organism>
<dbReference type="SUPFAM" id="SSF54373">
    <property type="entry name" value="FAD-linked reductases, C-terminal domain"/>
    <property type="match status" value="1"/>
</dbReference>
<dbReference type="Pfam" id="PF00732">
    <property type="entry name" value="GMC_oxred_N"/>
    <property type="match status" value="1"/>
</dbReference>
<reference evidence="9" key="1">
    <citation type="submission" date="2020-08" db="EMBL/GenBank/DDBJ databases">
        <title>Winogradskyella ouciana sp. nov., isolated from the hadal seawater of the Mariana Trench.</title>
        <authorList>
            <person name="He X."/>
        </authorList>
    </citation>
    <scope>NUCLEOTIDE SEQUENCE [LARGE SCALE GENOMIC DNA]</scope>
    <source>
        <strain evidence="9">KCTC 52348</strain>
    </source>
</reference>
<dbReference type="InterPro" id="IPR036188">
    <property type="entry name" value="FAD/NAD-bd_sf"/>
</dbReference>
<protein>
    <submittedName>
        <fullName evidence="9">GMC family oxidoreductase</fullName>
    </submittedName>
</protein>
<dbReference type="InterPro" id="IPR000172">
    <property type="entry name" value="GMC_OxRdtase_N"/>
</dbReference>
<dbReference type="SUPFAM" id="SSF51905">
    <property type="entry name" value="FAD/NAD(P)-binding domain"/>
    <property type="match status" value="1"/>
</dbReference>
<evidence type="ECO:0000256" key="6">
    <source>
        <dbReference type="SAM" id="Phobius"/>
    </source>
</evidence>
<name>A0A842IT88_9FLAO</name>
<dbReference type="EMBL" id="JACLCP010000002">
    <property type="protein sequence ID" value="MBC2845074.1"/>
    <property type="molecule type" value="Genomic_DNA"/>
</dbReference>
<feature type="domain" description="Glucose-methanol-choline oxidoreductase N-terminal" evidence="7">
    <location>
        <begin position="234"/>
        <end position="338"/>
    </location>
</feature>
<dbReference type="InterPro" id="IPR051473">
    <property type="entry name" value="P2Ox-like"/>
</dbReference>
<accession>A0A842IT88</accession>
<evidence type="ECO:0000313" key="10">
    <source>
        <dbReference type="Proteomes" id="UP000533900"/>
    </source>
</evidence>
<dbReference type="RefSeq" id="WP_185788792.1">
    <property type="nucleotide sequence ID" value="NZ_JACLCP010000002.1"/>
</dbReference>
<comment type="cofactor">
    <cofactor evidence="1">
        <name>FAD</name>
        <dbReference type="ChEBI" id="CHEBI:57692"/>
    </cofactor>
</comment>
<dbReference type="Pfam" id="PF05199">
    <property type="entry name" value="GMC_oxred_C"/>
    <property type="match status" value="1"/>
</dbReference>
<sequence>MDKIKNKKYDYIIVGSGICGSIAAYFLAKFNKTVLLLEAGETRDKDRIEMSGRYARTSRKTPGSPYVKENQFADSPDFHENIKNNNSEKNKNFYVFDIENNKFKNVFKSTYQRITGGSTWHWLGNVPRFIPSDFKMNSIYRVGKDWPITYHDLETYYCIAENEIGVSGNHEKWNKYLGAYRSKSFPMSEIWECYADTLFIKKVDGKSINGKEIRILPTPQARNSENYDGRPACAGNSSCVPICPIQAKYDATVHIKKALKTGNVDIIDNAVVNKLIENENKEIIALSYLTLNNNKVEIDTKTAKVILAANSIEIPRLLLNSGIANSSDQVGRNLMDHAQGYVTALTNEKIYPFRGPLTTSGIDAFRDGEQRKELSAFRISIGNDGWGRIKSPNAVVRELIIKENLLGSKLYNAVEEKVTRMIRMSYSTEVLPNKNNRVTLSDIKDNIGIRKPKISFNISKYNADAFEVAKEVCTKIFNEVGVSELSTNDNRDYSGAGHIMGTTCMGNDPEKSVVNDYGNSHDNHNLYIIGPSVFTTSGTANPTLTAVALTIRTIDHLLNNKITKNEV</sequence>
<keyword evidence="6" id="KW-0812">Transmembrane</keyword>
<gene>
    <name evidence="9" type="ORF">H7F21_08220</name>
</gene>
<dbReference type="PANTHER" id="PTHR42784">
    <property type="entry name" value="PYRANOSE 2-OXIDASE"/>
    <property type="match status" value="1"/>
</dbReference>
<dbReference type="GO" id="GO:0050660">
    <property type="term" value="F:flavin adenine dinucleotide binding"/>
    <property type="evidence" value="ECO:0007669"/>
    <property type="project" value="InterPro"/>
</dbReference>
<comment type="caution">
    <text evidence="9">The sequence shown here is derived from an EMBL/GenBank/DDBJ whole genome shotgun (WGS) entry which is preliminary data.</text>
</comment>
<evidence type="ECO:0000256" key="5">
    <source>
        <dbReference type="ARBA" id="ARBA00023002"/>
    </source>
</evidence>
<dbReference type="PANTHER" id="PTHR42784:SF1">
    <property type="entry name" value="PYRANOSE 2-OXIDASE"/>
    <property type="match status" value="1"/>
</dbReference>
<keyword evidence="10" id="KW-1185">Reference proteome</keyword>
<feature type="transmembrane region" description="Helical" evidence="6">
    <location>
        <begin position="9"/>
        <end position="28"/>
    </location>
</feature>
<keyword evidence="5" id="KW-0560">Oxidoreductase</keyword>
<dbReference type="InterPro" id="IPR007867">
    <property type="entry name" value="GMC_OxRtase_C"/>
</dbReference>
<dbReference type="GO" id="GO:0016614">
    <property type="term" value="F:oxidoreductase activity, acting on CH-OH group of donors"/>
    <property type="evidence" value="ECO:0007669"/>
    <property type="project" value="InterPro"/>
</dbReference>
<dbReference type="Gene3D" id="3.50.50.60">
    <property type="entry name" value="FAD/NAD(P)-binding domain"/>
    <property type="match status" value="2"/>
</dbReference>
<evidence type="ECO:0000256" key="2">
    <source>
        <dbReference type="ARBA" id="ARBA00010790"/>
    </source>
</evidence>
<evidence type="ECO:0000256" key="3">
    <source>
        <dbReference type="ARBA" id="ARBA00022630"/>
    </source>
</evidence>
<evidence type="ECO:0000259" key="8">
    <source>
        <dbReference type="Pfam" id="PF05199"/>
    </source>
</evidence>
<keyword evidence="6" id="KW-1133">Transmembrane helix</keyword>
<feature type="domain" description="Glucose-methanol-choline oxidoreductase C-terminal" evidence="8">
    <location>
        <begin position="432"/>
        <end position="549"/>
    </location>
</feature>
<keyword evidence="4" id="KW-0274">FAD</keyword>
<evidence type="ECO:0000313" key="9">
    <source>
        <dbReference type="EMBL" id="MBC2845074.1"/>
    </source>
</evidence>
<evidence type="ECO:0000259" key="7">
    <source>
        <dbReference type="Pfam" id="PF00732"/>
    </source>
</evidence>
<keyword evidence="6" id="KW-0472">Membrane</keyword>